<dbReference type="OrthoDB" id="9803907at2"/>
<gene>
    <name evidence="6" type="ORF">CWR45_03990</name>
</gene>
<dbReference type="Pfam" id="PF21360">
    <property type="entry name" value="PylC-like_N"/>
    <property type="match status" value="1"/>
</dbReference>
<dbReference type="GO" id="GO:0005524">
    <property type="term" value="F:ATP binding"/>
    <property type="evidence" value="ECO:0007669"/>
    <property type="project" value="UniProtKB-UniRule"/>
</dbReference>
<evidence type="ECO:0000259" key="5">
    <source>
        <dbReference type="PROSITE" id="PS50975"/>
    </source>
</evidence>
<evidence type="ECO:0000256" key="1">
    <source>
        <dbReference type="ARBA" id="ARBA00022598"/>
    </source>
</evidence>
<dbReference type="Gene3D" id="3.40.50.20">
    <property type="match status" value="1"/>
</dbReference>
<keyword evidence="3 4" id="KW-0067">ATP-binding</keyword>
<keyword evidence="7" id="KW-1185">Reference proteome</keyword>
<dbReference type="SUPFAM" id="SSF56059">
    <property type="entry name" value="Glutathione synthetase ATP-binding domain-like"/>
    <property type="match status" value="1"/>
</dbReference>
<accession>A0A3D8PXY6</accession>
<dbReference type="Pfam" id="PF02655">
    <property type="entry name" value="ATP-grasp_3"/>
    <property type="match status" value="1"/>
</dbReference>
<dbReference type="InterPro" id="IPR011761">
    <property type="entry name" value="ATP-grasp"/>
</dbReference>
<dbReference type="GO" id="GO:0046872">
    <property type="term" value="F:metal ion binding"/>
    <property type="evidence" value="ECO:0007669"/>
    <property type="project" value="InterPro"/>
</dbReference>
<dbReference type="PROSITE" id="PS50975">
    <property type="entry name" value="ATP_GRASP"/>
    <property type="match status" value="1"/>
</dbReference>
<dbReference type="InterPro" id="IPR052032">
    <property type="entry name" value="ATP-dep_AA_Ligase"/>
</dbReference>
<dbReference type="InterPro" id="IPR013815">
    <property type="entry name" value="ATP_grasp_subdomain_1"/>
</dbReference>
<evidence type="ECO:0000256" key="4">
    <source>
        <dbReference type="PROSITE-ProRule" id="PRU00409"/>
    </source>
</evidence>
<sequence>MKTTQQCQFSRGKNVMVNSLNILFTSSGRRVSLINKFKDVYEEYNIEGKIITADVKQNAPTAFISDKHYILPSINHENYLTELLSLCIRENISLIIPLIDTELPLFAFNKQIFSEYGVKLLVSGMELNEIAGDKNKTYNFFVSNNISTPKVYSKEELRRNEYNFPLLLKPYDGSSSKGVTLITNEEELNFFKSYIPNAMVQEFITGEEYTVDVMVDFGGNVKTIVPRLRLETRAGEVSKGITRKDITIINAVKGVVKALPDPVGCITIQCIKKENGDIKFIEINPRFGGGIPLTIEAGANFPLWVIEMSQGKVFTDQYFGWKDNITMLRYDEAIFTEKILQ</sequence>
<evidence type="ECO:0000256" key="3">
    <source>
        <dbReference type="ARBA" id="ARBA00022840"/>
    </source>
</evidence>
<protein>
    <submittedName>
        <fullName evidence="6">Transcriptional regulator</fullName>
    </submittedName>
</protein>
<comment type="caution">
    <text evidence="6">The sequence shown here is derived from an EMBL/GenBank/DDBJ whole genome shotgun (WGS) entry which is preliminary data.</text>
</comment>
<reference evidence="7" key="1">
    <citation type="submission" date="2017-11" db="EMBL/GenBank/DDBJ databases">
        <authorList>
            <person name="Zhu W."/>
        </authorList>
    </citation>
    <scope>NUCLEOTIDE SEQUENCE [LARGE SCALE GENOMIC DNA]</scope>
    <source>
        <strain evidence="7">CAU 1051</strain>
    </source>
</reference>
<dbReference type="GO" id="GO:0016874">
    <property type="term" value="F:ligase activity"/>
    <property type="evidence" value="ECO:0007669"/>
    <property type="project" value="UniProtKB-KW"/>
</dbReference>
<organism evidence="6 7">
    <name type="scientific">Oceanobacillus chungangensis</name>
    <dbReference type="NCBI Taxonomy" id="1229152"/>
    <lineage>
        <taxon>Bacteria</taxon>
        <taxon>Bacillati</taxon>
        <taxon>Bacillota</taxon>
        <taxon>Bacilli</taxon>
        <taxon>Bacillales</taxon>
        <taxon>Bacillaceae</taxon>
        <taxon>Oceanobacillus</taxon>
    </lineage>
</organism>
<dbReference type="EMBL" id="PIOD01000005">
    <property type="protein sequence ID" value="RDW20407.1"/>
    <property type="molecule type" value="Genomic_DNA"/>
</dbReference>
<dbReference type="PANTHER" id="PTHR43585:SF2">
    <property type="entry name" value="ATP-GRASP ENZYME FSQD"/>
    <property type="match status" value="1"/>
</dbReference>
<evidence type="ECO:0000313" key="6">
    <source>
        <dbReference type="EMBL" id="RDW20407.1"/>
    </source>
</evidence>
<dbReference type="InterPro" id="IPR048764">
    <property type="entry name" value="PylC_N"/>
</dbReference>
<dbReference type="Gene3D" id="3.30.470.20">
    <property type="entry name" value="ATP-grasp fold, B domain"/>
    <property type="match status" value="1"/>
</dbReference>
<dbReference type="Gene3D" id="3.30.1490.20">
    <property type="entry name" value="ATP-grasp fold, A domain"/>
    <property type="match status" value="1"/>
</dbReference>
<evidence type="ECO:0000313" key="7">
    <source>
        <dbReference type="Proteomes" id="UP000256520"/>
    </source>
</evidence>
<keyword evidence="2 4" id="KW-0547">Nucleotide-binding</keyword>
<dbReference type="AlphaFoldDB" id="A0A3D8PXY6"/>
<dbReference type="Proteomes" id="UP000256520">
    <property type="component" value="Unassembled WGS sequence"/>
</dbReference>
<dbReference type="PANTHER" id="PTHR43585">
    <property type="entry name" value="FUMIPYRROLE BIOSYNTHESIS PROTEIN C"/>
    <property type="match status" value="1"/>
</dbReference>
<dbReference type="InterPro" id="IPR003806">
    <property type="entry name" value="ATP-grasp_PylC-type"/>
</dbReference>
<name>A0A3D8PXY6_9BACI</name>
<keyword evidence="1" id="KW-0436">Ligase</keyword>
<proteinExistence type="predicted"/>
<feature type="domain" description="ATP-grasp" evidence="5">
    <location>
        <begin position="138"/>
        <end position="310"/>
    </location>
</feature>
<evidence type="ECO:0000256" key="2">
    <source>
        <dbReference type="ARBA" id="ARBA00022741"/>
    </source>
</evidence>